<evidence type="ECO:0000313" key="1">
    <source>
        <dbReference type="EMBL" id="CAJ2509263.1"/>
    </source>
</evidence>
<accession>A0AAI8VQJ6</accession>
<comment type="caution">
    <text evidence="1">The sequence shown here is derived from an EMBL/GenBank/DDBJ whole genome shotgun (WGS) entry which is preliminary data.</text>
</comment>
<proteinExistence type="predicted"/>
<organism evidence="1 2">
    <name type="scientific">Anthostomella pinea</name>
    <dbReference type="NCBI Taxonomy" id="933095"/>
    <lineage>
        <taxon>Eukaryota</taxon>
        <taxon>Fungi</taxon>
        <taxon>Dikarya</taxon>
        <taxon>Ascomycota</taxon>
        <taxon>Pezizomycotina</taxon>
        <taxon>Sordariomycetes</taxon>
        <taxon>Xylariomycetidae</taxon>
        <taxon>Xylariales</taxon>
        <taxon>Xylariaceae</taxon>
        <taxon>Anthostomella</taxon>
    </lineage>
</organism>
<evidence type="ECO:0000313" key="2">
    <source>
        <dbReference type="Proteomes" id="UP001295740"/>
    </source>
</evidence>
<dbReference type="Proteomes" id="UP001295740">
    <property type="component" value="Unassembled WGS sequence"/>
</dbReference>
<sequence length="73" mass="7749">MVIIGDGREQRISTVSNVRLGPLGDGHRPGCWIHDASAANHVAAAGYDDLRAPSLLASEIVIYPDLPKDGRGE</sequence>
<dbReference type="EMBL" id="CAUWAG010000012">
    <property type="protein sequence ID" value="CAJ2509263.1"/>
    <property type="molecule type" value="Genomic_DNA"/>
</dbReference>
<gene>
    <name evidence="1" type="ORF">KHLLAP_LOCUS9731</name>
</gene>
<dbReference type="AlphaFoldDB" id="A0AAI8VQJ6"/>
<reference evidence="1" key="1">
    <citation type="submission" date="2023-10" db="EMBL/GenBank/DDBJ databases">
        <authorList>
            <person name="Hackl T."/>
        </authorList>
    </citation>
    <scope>NUCLEOTIDE SEQUENCE</scope>
</reference>
<name>A0AAI8VQJ6_9PEZI</name>
<protein>
    <submittedName>
        <fullName evidence="1">Uu.00g142890.m01.CDS01</fullName>
    </submittedName>
</protein>
<keyword evidence="2" id="KW-1185">Reference proteome</keyword>